<sequence length="339" mass="36458">MQATLKGIVPTLAGRVRRMRHDSVVHGAVVVLVVVAALVAAGAVYVHPLGRKTISFLTTDAASLAAGEDVRVAGITVGKVSGLSIEPDSVRVDLSIDDSTFVGSESTIDVRMLTPVGGYAVTVISDGDRPLEPHQVIPADRVRVPYSIADVLQAAPHMTDRVAGGPIDANIDQIATALQHDNTSIKSIIDGLNSIVAVLDRQREQVHTIMDFSAEYLRAFNGSRDFIFDLLRRVDIVVSTYDAAKAGFDETYERLGDILFRVTPLLKFYLEHKDELSNAITGLRDAISDLRTNLGPALDNMKGLRERLQNWLGPEGLQAIGGGALLTTDICVPTPGRTC</sequence>
<organism evidence="3 4">
    <name type="scientific">Nocardia africana</name>
    <dbReference type="NCBI Taxonomy" id="134964"/>
    <lineage>
        <taxon>Bacteria</taxon>
        <taxon>Bacillati</taxon>
        <taxon>Actinomycetota</taxon>
        <taxon>Actinomycetes</taxon>
        <taxon>Mycobacteriales</taxon>
        <taxon>Nocardiaceae</taxon>
        <taxon>Nocardia</taxon>
    </lineage>
</organism>
<dbReference type="GO" id="GO:0005576">
    <property type="term" value="C:extracellular region"/>
    <property type="evidence" value="ECO:0007669"/>
    <property type="project" value="TreeGrafter"/>
</dbReference>
<reference evidence="3 4" key="1">
    <citation type="submission" date="2018-06" db="EMBL/GenBank/DDBJ databases">
        <authorList>
            <consortium name="Pathogen Informatics"/>
            <person name="Doyle S."/>
        </authorList>
    </citation>
    <scope>NUCLEOTIDE SEQUENCE [LARGE SCALE GENOMIC DNA]</scope>
    <source>
        <strain evidence="3 4">NCTC13184</strain>
    </source>
</reference>
<dbReference type="EMBL" id="UGRU01000001">
    <property type="protein sequence ID" value="SUA45090.1"/>
    <property type="molecule type" value="Genomic_DNA"/>
</dbReference>
<dbReference type="Pfam" id="PF02470">
    <property type="entry name" value="MlaD"/>
    <property type="match status" value="1"/>
</dbReference>
<gene>
    <name evidence="3" type="ORF">NCTC13184_03612</name>
</gene>
<dbReference type="PANTHER" id="PTHR33371">
    <property type="entry name" value="INTERMEMBRANE PHOSPHOLIPID TRANSPORT SYSTEM BINDING PROTEIN MLAD-RELATED"/>
    <property type="match status" value="1"/>
</dbReference>
<dbReference type="AlphaFoldDB" id="A0A378WUS1"/>
<feature type="domain" description="Mce/MlaD" evidence="2">
    <location>
        <begin position="52"/>
        <end position="123"/>
    </location>
</feature>
<keyword evidence="1" id="KW-0812">Transmembrane</keyword>
<keyword evidence="1" id="KW-0472">Membrane</keyword>
<keyword evidence="1" id="KW-1133">Transmembrane helix</keyword>
<accession>A0A378WUS1</accession>
<dbReference type="RefSeq" id="WP_062964279.1">
    <property type="nucleotide sequence ID" value="NZ_JAJFOE010000001.1"/>
</dbReference>
<dbReference type="InterPro" id="IPR003399">
    <property type="entry name" value="Mce/MlaD"/>
</dbReference>
<feature type="transmembrane region" description="Helical" evidence="1">
    <location>
        <begin position="24"/>
        <end position="46"/>
    </location>
</feature>
<proteinExistence type="predicted"/>
<evidence type="ECO:0000259" key="2">
    <source>
        <dbReference type="Pfam" id="PF02470"/>
    </source>
</evidence>
<evidence type="ECO:0000256" key="1">
    <source>
        <dbReference type="SAM" id="Phobius"/>
    </source>
</evidence>
<dbReference type="PANTHER" id="PTHR33371:SF18">
    <property type="entry name" value="MCE-FAMILY PROTEIN MCE3C"/>
    <property type="match status" value="1"/>
</dbReference>
<evidence type="ECO:0000313" key="4">
    <source>
        <dbReference type="Proteomes" id="UP000255082"/>
    </source>
</evidence>
<protein>
    <submittedName>
        <fullName evidence="3">Virulence factor Mce family protein</fullName>
    </submittedName>
</protein>
<dbReference type="InterPro" id="IPR052336">
    <property type="entry name" value="MlaD_Phospholipid_Transporter"/>
</dbReference>
<evidence type="ECO:0000313" key="3">
    <source>
        <dbReference type="EMBL" id="SUA45090.1"/>
    </source>
</evidence>
<dbReference type="Proteomes" id="UP000255082">
    <property type="component" value="Unassembled WGS sequence"/>
</dbReference>
<name>A0A378WUS1_9NOCA</name>